<dbReference type="Gene3D" id="6.10.250.690">
    <property type="match status" value="1"/>
</dbReference>
<accession>A0A1C1A229</accession>
<dbReference type="EMBL" id="LYPC01000019">
    <property type="protein sequence ID" value="OCT14589.1"/>
    <property type="molecule type" value="Genomic_DNA"/>
</dbReference>
<evidence type="ECO:0000256" key="4">
    <source>
        <dbReference type="ARBA" id="ARBA00023015"/>
    </source>
</evidence>
<dbReference type="InterPro" id="IPR011006">
    <property type="entry name" value="CheY-like_superfamily"/>
</dbReference>
<evidence type="ECO:0000256" key="9">
    <source>
        <dbReference type="SAM" id="MobiDB-lite"/>
    </source>
</evidence>
<keyword evidence="5 8" id="KW-0238">DNA-binding</keyword>
<keyword evidence="4" id="KW-0805">Transcription regulation</keyword>
<dbReference type="InterPro" id="IPR039420">
    <property type="entry name" value="WalR-like"/>
</dbReference>
<evidence type="ECO:0000256" key="6">
    <source>
        <dbReference type="ARBA" id="ARBA00023163"/>
    </source>
</evidence>
<evidence type="ECO:0000256" key="1">
    <source>
        <dbReference type="ARBA" id="ARBA00004496"/>
    </source>
</evidence>
<evidence type="ECO:0000313" key="13">
    <source>
        <dbReference type="Proteomes" id="UP000093309"/>
    </source>
</evidence>
<dbReference type="GO" id="GO:0000156">
    <property type="term" value="F:phosphorelay response regulator activity"/>
    <property type="evidence" value="ECO:0007669"/>
    <property type="project" value="TreeGrafter"/>
</dbReference>
<dbReference type="InterPro" id="IPR001789">
    <property type="entry name" value="Sig_transdc_resp-reg_receiver"/>
</dbReference>
<dbReference type="SMART" id="SM00862">
    <property type="entry name" value="Trans_reg_C"/>
    <property type="match status" value="1"/>
</dbReference>
<dbReference type="GO" id="GO:0005829">
    <property type="term" value="C:cytosol"/>
    <property type="evidence" value="ECO:0007669"/>
    <property type="project" value="TreeGrafter"/>
</dbReference>
<dbReference type="Proteomes" id="UP000093309">
    <property type="component" value="Unassembled WGS sequence"/>
</dbReference>
<dbReference type="InterPro" id="IPR001867">
    <property type="entry name" value="OmpR/PhoB-type_DNA-bd"/>
</dbReference>
<dbReference type="GO" id="GO:0000976">
    <property type="term" value="F:transcription cis-regulatory region binding"/>
    <property type="evidence" value="ECO:0007669"/>
    <property type="project" value="TreeGrafter"/>
</dbReference>
<dbReference type="InterPro" id="IPR016032">
    <property type="entry name" value="Sig_transdc_resp-reg_C-effctor"/>
</dbReference>
<evidence type="ECO:0000256" key="7">
    <source>
        <dbReference type="PROSITE-ProRule" id="PRU00169"/>
    </source>
</evidence>
<dbReference type="Pfam" id="PF00072">
    <property type="entry name" value="Response_reg"/>
    <property type="match status" value="1"/>
</dbReference>
<dbReference type="OrthoDB" id="2641503at2"/>
<dbReference type="STRING" id="512399.A8709_17125"/>
<evidence type="ECO:0000313" key="12">
    <source>
        <dbReference type="EMBL" id="OCT14589.1"/>
    </source>
</evidence>
<feature type="DNA-binding region" description="OmpR/PhoB-type" evidence="8">
    <location>
        <begin position="139"/>
        <end position="240"/>
    </location>
</feature>
<reference evidence="13" key="1">
    <citation type="submission" date="2016-05" db="EMBL/GenBank/DDBJ databases">
        <title>Paenibacillus oryzae. sp. nov., isolated from the rice root.</title>
        <authorList>
            <person name="Zhang J."/>
            <person name="Zhang X."/>
        </authorList>
    </citation>
    <scope>NUCLEOTIDE SEQUENCE [LARGE SCALE GENOMIC DNA]</scope>
    <source>
        <strain evidence="13">KCTC13222</strain>
    </source>
</reference>
<dbReference type="RefSeq" id="WP_065852944.1">
    <property type="nucleotide sequence ID" value="NZ_LYPC01000019.1"/>
</dbReference>
<evidence type="ECO:0000256" key="3">
    <source>
        <dbReference type="ARBA" id="ARBA00023012"/>
    </source>
</evidence>
<organism evidence="12 13">
    <name type="scientific">Paenibacillus pectinilyticus</name>
    <dbReference type="NCBI Taxonomy" id="512399"/>
    <lineage>
        <taxon>Bacteria</taxon>
        <taxon>Bacillati</taxon>
        <taxon>Bacillota</taxon>
        <taxon>Bacilli</taxon>
        <taxon>Bacillales</taxon>
        <taxon>Paenibacillaceae</taxon>
        <taxon>Paenibacillus</taxon>
    </lineage>
</organism>
<comment type="subcellular location">
    <subcellularLocation>
        <location evidence="1">Cytoplasm</location>
    </subcellularLocation>
</comment>
<name>A0A1C1A229_9BACL</name>
<dbReference type="SMART" id="SM00448">
    <property type="entry name" value="REC"/>
    <property type="match status" value="1"/>
</dbReference>
<keyword evidence="2 7" id="KW-0597">Phosphoprotein</keyword>
<dbReference type="AlphaFoldDB" id="A0A1C1A229"/>
<evidence type="ECO:0000256" key="2">
    <source>
        <dbReference type="ARBA" id="ARBA00022553"/>
    </source>
</evidence>
<gene>
    <name evidence="12" type="ORF">A8709_17125</name>
</gene>
<dbReference type="Pfam" id="PF00486">
    <property type="entry name" value="Trans_reg_C"/>
    <property type="match status" value="1"/>
</dbReference>
<feature type="domain" description="OmpR/PhoB-type" evidence="11">
    <location>
        <begin position="139"/>
        <end position="240"/>
    </location>
</feature>
<dbReference type="GO" id="GO:0032993">
    <property type="term" value="C:protein-DNA complex"/>
    <property type="evidence" value="ECO:0007669"/>
    <property type="project" value="TreeGrafter"/>
</dbReference>
<protein>
    <submittedName>
        <fullName evidence="12">DNA-binding response regulator</fullName>
    </submittedName>
</protein>
<feature type="region of interest" description="Disordered" evidence="9">
    <location>
        <begin position="124"/>
        <end position="143"/>
    </location>
</feature>
<dbReference type="PANTHER" id="PTHR48111:SF21">
    <property type="entry name" value="DNA-BINDING DUAL MASTER TRANSCRIPTIONAL REGULATOR RPAA"/>
    <property type="match status" value="1"/>
</dbReference>
<keyword evidence="6" id="KW-0804">Transcription</keyword>
<dbReference type="SUPFAM" id="SSF52172">
    <property type="entry name" value="CheY-like"/>
    <property type="match status" value="1"/>
</dbReference>
<dbReference type="PANTHER" id="PTHR48111">
    <property type="entry name" value="REGULATOR OF RPOS"/>
    <property type="match status" value="1"/>
</dbReference>
<dbReference type="Gene3D" id="3.40.50.2300">
    <property type="match status" value="1"/>
</dbReference>
<dbReference type="PROSITE" id="PS50110">
    <property type="entry name" value="RESPONSE_REGULATORY"/>
    <property type="match status" value="1"/>
</dbReference>
<dbReference type="SUPFAM" id="SSF46894">
    <property type="entry name" value="C-terminal effector domain of the bipartite response regulators"/>
    <property type="match status" value="1"/>
</dbReference>
<dbReference type="InterPro" id="IPR036388">
    <property type="entry name" value="WH-like_DNA-bd_sf"/>
</dbReference>
<dbReference type="FunFam" id="1.10.10.10:FF:000018">
    <property type="entry name" value="DNA-binding response regulator ResD"/>
    <property type="match status" value="1"/>
</dbReference>
<keyword evidence="13" id="KW-1185">Reference proteome</keyword>
<evidence type="ECO:0000259" key="11">
    <source>
        <dbReference type="PROSITE" id="PS51755"/>
    </source>
</evidence>
<dbReference type="GO" id="GO:0006355">
    <property type="term" value="P:regulation of DNA-templated transcription"/>
    <property type="evidence" value="ECO:0007669"/>
    <property type="project" value="InterPro"/>
</dbReference>
<sequence length="240" mass="27687">MDRVLLIEDDDIIGEMICMYLKEEDFVVLRCHNGQEGLAALHHFQPDLILLDLILPDFEGTELCNSLRGLTPVPIIIISSNSKVSEKIEAFTVGADDYLCKPFSMHEMKARIQVLLRRFKRELPAEQQQSPPPEPAPSPQRVSVPATELQINLEKRTLHVRGASIEMTFSEFELIRLLVEHPERVYRREDLINALRGFDSYINERAIDVHITNLRRKIEVNPKEPKYIKTVWGVGYKFVI</sequence>
<feature type="domain" description="Response regulatory" evidence="10">
    <location>
        <begin position="3"/>
        <end position="116"/>
    </location>
</feature>
<feature type="modified residue" description="4-aspartylphosphate" evidence="7">
    <location>
        <position position="52"/>
    </location>
</feature>
<dbReference type="Gene3D" id="1.10.10.10">
    <property type="entry name" value="Winged helix-like DNA-binding domain superfamily/Winged helix DNA-binding domain"/>
    <property type="match status" value="1"/>
</dbReference>
<proteinExistence type="predicted"/>
<keyword evidence="3" id="KW-0902">Two-component regulatory system</keyword>
<evidence type="ECO:0000259" key="10">
    <source>
        <dbReference type="PROSITE" id="PS50110"/>
    </source>
</evidence>
<evidence type="ECO:0000256" key="8">
    <source>
        <dbReference type="PROSITE-ProRule" id="PRU01091"/>
    </source>
</evidence>
<dbReference type="CDD" id="cd00383">
    <property type="entry name" value="trans_reg_C"/>
    <property type="match status" value="1"/>
</dbReference>
<evidence type="ECO:0000256" key="5">
    <source>
        <dbReference type="ARBA" id="ARBA00023125"/>
    </source>
</evidence>
<dbReference type="PROSITE" id="PS51755">
    <property type="entry name" value="OMPR_PHOB"/>
    <property type="match status" value="1"/>
</dbReference>
<comment type="caution">
    <text evidence="12">The sequence shown here is derived from an EMBL/GenBank/DDBJ whole genome shotgun (WGS) entry which is preliminary data.</text>
</comment>